<dbReference type="InterPro" id="IPR027806">
    <property type="entry name" value="HARBI1_dom"/>
</dbReference>
<gene>
    <name evidence="3" type="ORF">PACLA_8A005714</name>
</gene>
<dbReference type="GO" id="GO:0046872">
    <property type="term" value="F:metal ion binding"/>
    <property type="evidence" value="ECO:0007669"/>
    <property type="project" value="UniProtKB-KW"/>
</dbReference>
<dbReference type="OrthoDB" id="6075055at2759"/>
<dbReference type="Pfam" id="PF13359">
    <property type="entry name" value="DDE_Tnp_4"/>
    <property type="match status" value="1"/>
</dbReference>
<dbReference type="EMBL" id="CACRXK020022015">
    <property type="protein sequence ID" value="CAB4036420.1"/>
    <property type="molecule type" value="Genomic_DNA"/>
</dbReference>
<keyword evidence="4" id="KW-1185">Reference proteome</keyword>
<comment type="cofactor">
    <cofactor evidence="1">
        <name>a divalent metal cation</name>
        <dbReference type="ChEBI" id="CHEBI:60240"/>
    </cofactor>
</comment>
<organism evidence="3 4">
    <name type="scientific">Paramuricea clavata</name>
    <name type="common">Red gorgonian</name>
    <name type="synonym">Violescent sea-whip</name>
    <dbReference type="NCBI Taxonomy" id="317549"/>
    <lineage>
        <taxon>Eukaryota</taxon>
        <taxon>Metazoa</taxon>
        <taxon>Cnidaria</taxon>
        <taxon>Anthozoa</taxon>
        <taxon>Octocorallia</taxon>
        <taxon>Malacalcyonacea</taxon>
        <taxon>Plexauridae</taxon>
        <taxon>Paramuricea</taxon>
    </lineage>
</organism>
<keyword evidence="2" id="KW-0479">Metal-binding</keyword>
<evidence type="ECO:0000256" key="1">
    <source>
        <dbReference type="ARBA" id="ARBA00001968"/>
    </source>
</evidence>
<comment type="caution">
    <text evidence="3">The sequence shown here is derived from an EMBL/GenBank/DDBJ whole genome shotgun (WGS) entry which is preliminary data.</text>
</comment>
<protein>
    <submittedName>
        <fullName evidence="3">Uncharacterized protein</fullName>
    </submittedName>
</protein>
<dbReference type="Proteomes" id="UP001152795">
    <property type="component" value="Unassembled WGS sequence"/>
</dbReference>
<evidence type="ECO:0000313" key="4">
    <source>
        <dbReference type="Proteomes" id="UP001152795"/>
    </source>
</evidence>
<evidence type="ECO:0000313" key="3">
    <source>
        <dbReference type="EMBL" id="CAB4036420.1"/>
    </source>
</evidence>
<dbReference type="PANTHER" id="PTHR34615:SF1">
    <property type="entry name" value="PX DOMAIN-CONTAINING PROTEIN"/>
    <property type="match status" value="1"/>
</dbReference>
<sequence>MLAIQNNNTKKLFVKTGKTKISFGMPKLRDVRRFLLHANFDGLIDDEEFLLLYNLNTAKSPDLPYWIYKQFDLDDLCDDECVTEFRFLKNDIYNLVDVMRLPDVLTCYNGLKVDRIEGMCIFLKRYAYPCRYLDMMPRFARPVPQLCMISNLIMNHIYTTWNHLLSTFNQDWLSIENLIKFCDAVHQKSGAMENCFGFVDAVSNGLVANLYGPVEGKKHDSSMLAESGLYNKLEELHILPNGRPCVYGDSAYPNRPQLQGPFKGANITPAQQEWNTAMSRVRVSVEWIFGDIVNYFKFVDFKKKEKYTRKVHLSAVGKMYIVCALFLWCYLYGSMTSEYFGVSPPEIAEYFV</sequence>
<dbReference type="PANTHER" id="PTHR34615">
    <property type="entry name" value="PX DOMAIN-CONTAINING PROTEIN"/>
    <property type="match status" value="1"/>
</dbReference>
<dbReference type="AlphaFoldDB" id="A0A6S7K3R9"/>
<evidence type="ECO:0000256" key="2">
    <source>
        <dbReference type="ARBA" id="ARBA00022723"/>
    </source>
</evidence>
<proteinExistence type="predicted"/>
<accession>A0A6S7K3R9</accession>
<name>A0A6S7K3R9_PARCT</name>
<reference evidence="3" key="1">
    <citation type="submission" date="2020-04" db="EMBL/GenBank/DDBJ databases">
        <authorList>
            <person name="Alioto T."/>
            <person name="Alioto T."/>
            <person name="Gomez Garrido J."/>
        </authorList>
    </citation>
    <scope>NUCLEOTIDE SEQUENCE</scope>
    <source>
        <strain evidence="3">A484AB</strain>
    </source>
</reference>